<protein>
    <recommendedName>
        <fullName evidence="3">HTH domain protein</fullName>
    </recommendedName>
</protein>
<evidence type="ECO:0000313" key="1">
    <source>
        <dbReference type="EMBL" id="MCU4750594.1"/>
    </source>
</evidence>
<evidence type="ECO:0008006" key="3">
    <source>
        <dbReference type="Google" id="ProtNLM"/>
    </source>
</evidence>
<dbReference type="InterPro" id="IPR055770">
    <property type="entry name" value="DUF7346"/>
</dbReference>
<gene>
    <name evidence="1" type="ORF">OB919_01130</name>
</gene>
<accession>A0AAP3E5N8</accession>
<name>A0AAP3E5N8_9EURY</name>
<evidence type="ECO:0000313" key="2">
    <source>
        <dbReference type="Proteomes" id="UP001321047"/>
    </source>
</evidence>
<dbReference type="RefSeq" id="WP_342805527.1">
    <property type="nucleotide sequence ID" value="NZ_JAOPJZ010000001.1"/>
</dbReference>
<dbReference type="Proteomes" id="UP001321047">
    <property type="component" value="Unassembled WGS sequence"/>
</dbReference>
<dbReference type="Pfam" id="PF24037">
    <property type="entry name" value="DUF7346"/>
    <property type="match status" value="1"/>
</dbReference>
<organism evidence="1 2">
    <name type="scientific">Natronosalvus hydrolyticus</name>
    <dbReference type="NCBI Taxonomy" id="2979988"/>
    <lineage>
        <taxon>Archaea</taxon>
        <taxon>Methanobacteriati</taxon>
        <taxon>Methanobacteriota</taxon>
        <taxon>Stenosarchaea group</taxon>
        <taxon>Halobacteria</taxon>
        <taxon>Halobacteriales</taxon>
        <taxon>Natrialbaceae</taxon>
        <taxon>Natronosalvus</taxon>
    </lineage>
</organism>
<dbReference type="EMBL" id="JAOPJZ010000001">
    <property type="protein sequence ID" value="MCU4750594.1"/>
    <property type="molecule type" value="Genomic_DNA"/>
</dbReference>
<dbReference type="SUPFAM" id="SSF46785">
    <property type="entry name" value="Winged helix' DNA-binding domain"/>
    <property type="match status" value="1"/>
</dbReference>
<dbReference type="AlphaFoldDB" id="A0AAP3E5N8"/>
<reference evidence="1 2" key="1">
    <citation type="submission" date="2022-09" db="EMBL/GenBank/DDBJ databases">
        <title>Enrichment on poylsaccharides allowed isolation of novel metabolic and taxonomic groups of Haloarchaea.</title>
        <authorList>
            <person name="Sorokin D.Y."/>
            <person name="Elcheninov A.G."/>
            <person name="Khizhniak T.V."/>
            <person name="Kolganova T.V."/>
            <person name="Kublanov I.V."/>
        </authorList>
    </citation>
    <scope>NUCLEOTIDE SEQUENCE [LARGE SCALE GENOMIC DNA]</scope>
    <source>
        <strain evidence="1 2">AArc-curdl1</strain>
    </source>
</reference>
<keyword evidence="2" id="KW-1185">Reference proteome</keyword>
<sequence length="145" mass="16052">MNVVVDTDGTRYLLLKRSSDSSLVRDPETNVTKHVENDRLEYLEGESPLETAAKAIPDDIRTLVLATPDARTLGLLIELADREPLGVRELLETSDFCESDLHGRLTLLTAAGVLAETRVGGERGYRVTESMRQTLDTLRSLSPEE</sequence>
<comment type="caution">
    <text evidence="1">The sequence shown here is derived from an EMBL/GenBank/DDBJ whole genome shotgun (WGS) entry which is preliminary data.</text>
</comment>
<dbReference type="InterPro" id="IPR036390">
    <property type="entry name" value="WH_DNA-bd_sf"/>
</dbReference>
<proteinExistence type="predicted"/>